<evidence type="ECO:0008006" key="4">
    <source>
        <dbReference type="Google" id="ProtNLM"/>
    </source>
</evidence>
<reference evidence="2 3" key="1">
    <citation type="submission" date="2016-10" db="EMBL/GenBank/DDBJ databases">
        <authorList>
            <person name="de Groot N.N."/>
        </authorList>
    </citation>
    <scope>NUCLEOTIDE SEQUENCE [LARGE SCALE GENOMIC DNA]</scope>
    <source>
        <strain evidence="2 3">CGMCC 4.2023</strain>
    </source>
</reference>
<evidence type="ECO:0000313" key="3">
    <source>
        <dbReference type="Proteomes" id="UP000236754"/>
    </source>
</evidence>
<dbReference type="Gene3D" id="3.20.20.140">
    <property type="entry name" value="Metal-dependent hydrolases"/>
    <property type="match status" value="1"/>
</dbReference>
<dbReference type="PANTHER" id="PTHR43383:SF2">
    <property type="entry name" value="AMIDOHYDROLASE 2 FAMILY PROTEIN"/>
    <property type="match status" value="1"/>
</dbReference>
<evidence type="ECO:0000313" key="2">
    <source>
        <dbReference type="EMBL" id="SEF66861.1"/>
    </source>
</evidence>
<evidence type="ECO:0000256" key="1">
    <source>
        <dbReference type="SAM" id="MobiDB-lite"/>
    </source>
</evidence>
<dbReference type="RefSeq" id="WP_103884014.1">
    <property type="nucleotide sequence ID" value="NZ_FNVU01000001.1"/>
</dbReference>
<organism evidence="2 3">
    <name type="scientific">Actinacidiphila yanglinensis</name>
    <dbReference type="NCBI Taxonomy" id="310779"/>
    <lineage>
        <taxon>Bacteria</taxon>
        <taxon>Bacillati</taxon>
        <taxon>Actinomycetota</taxon>
        <taxon>Actinomycetes</taxon>
        <taxon>Kitasatosporales</taxon>
        <taxon>Streptomycetaceae</taxon>
        <taxon>Actinacidiphila</taxon>
    </lineage>
</organism>
<name>A0A1H5TXU7_9ACTN</name>
<dbReference type="Proteomes" id="UP000236754">
    <property type="component" value="Unassembled WGS sequence"/>
</dbReference>
<dbReference type="AlphaFoldDB" id="A0A1H5TXU7"/>
<gene>
    <name evidence="2" type="ORF">SAMN05216223_101667</name>
</gene>
<accession>A0A1H5TXU7</accession>
<dbReference type="EMBL" id="FNVU01000001">
    <property type="protein sequence ID" value="SEF66861.1"/>
    <property type="molecule type" value="Genomic_DNA"/>
</dbReference>
<proteinExistence type="predicted"/>
<sequence length="372" mass="38950">MAGADLIDVHCHGVYPGDLGLGSFEAWLPGAAAPGTTLFDSPTGFALRRWCPPLLGLEPHCPPARYLARRRELGAYEATRLLLRGMDVAAYVMDTGEPGDLTPPKELAATTGAPVLETVRLEPLAQQVADTSGTVDGFLANLAEAVHGAALGVAGFSCAGGRAFRADGCAGREEDVGDARPPGPVEVRRAAATWLGDRAVGSRPEDPVLLRHLRWHAVATGLPLLLRHPSGGDGPRAAESFLRATTGLGTDVILLPGRCHERAAAHLAAELPHVYVGVGGDPSRVLARTPFGKVLYASGADGLPELAVTSAREFLADLGRLVDGRVRAGEWSTGDGHRVTSLVTAENARRLFPSAGRPEVGPAEVGPSWVRR</sequence>
<feature type="region of interest" description="Disordered" evidence="1">
    <location>
        <begin position="353"/>
        <end position="372"/>
    </location>
</feature>
<dbReference type="PANTHER" id="PTHR43383">
    <property type="entry name" value="NODULIN 6"/>
    <property type="match status" value="1"/>
</dbReference>
<dbReference type="OrthoDB" id="8244441at2"/>
<keyword evidence="3" id="KW-1185">Reference proteome</keyword>
<protein>
    <recommendedName>
        <fullName evidence="4">Amidohydrolase</fullName>
    </recommendedName>
</protein>